<accession>A0A382BFV6</accession>
<evidence type="ECO:0008006" key="3">
    <source>
        <dbReference type="Google" id="ProtNLM"/>
    </source>
</evidence>
<feature type="transmembrane region" description="Helical" evidence="1">
    <location>
        <begin position="45"/>
        <end position="65"/>
    </location>
</feature>
<keyword evidence="1" id="KW-0472">Membrane</keyword>
<reference evidence="2" key="1">
    <citation type="submission" date="2018-05" db="EMBL/GenBank/DDBJ databases">
        <authorList>
            <person name="Lanie J.A."/>
            <person name="Ng W.-L."/>
            <person name="Kazmierczak K.M."/>
            <person name="Andrzejewski T.M."/>
            <person name="Davidsen T.M."/>
            <person name="Wayne K.J."/>
            <person name="Tettelin H."/>
            <person name="Glass J.I."/>
            <person name="Rusch D."/>
            <person name="Podicherti R."/>
            <person name="Tsui H.-C.T."/>
            <person name="Winkler M.E."/>
        </authorList>
    </citation>
    <scope>NUCLEOTIDE SEQUENCE</scope>
</reference>
<proteinExistence type="predicted"/>
<feature type="transmembrane region" description="Helical" evidence="1">
    <location>
        <begin position="189"/>
        <end position="216"/>
    </location>
</feature>
<feature type="transmembrane region" description="Helical" evidence="1">
    <location>
        <begin position="147"/>
        <end position="169"/>
    </location>
</feature>
<protein>
    <recommendedName>
        <fullName evidence="3">DUF5671 domain-containing protein</fullName>
    </recommendedName>
</protein>
<keyword evidence="1" id="KW-0812">Transmembrane</keyword>
<feature type="transmembrane region" description="Helical" evidence="1">
    <location>
        <begin position="85"/>
        <end position="104"/>
    </location>
</feature>
<organism evidence="2">
    <name type="scientific">marine metagenome</name>
    <dbReference type="NCBI Taxonomy" id="408172"/>
    <lineage>
        <taxon>unclassified sequences</taxon>
        <taxon>metagenomes</taxon>
        <taxon>ecological metagenomes</taxon>
    </lineage>
</organism>
<feature type="transmembrane region" description="Helical" evidence="1">
    <location>
        <begin position="240"/>
        <end position="259"/>
    </location>
</feature>
<feature type="transmembrane region" description="Helical" evidence="1">
    <location>
        <begin position="116"/>
        <end position="141"/>
    </location>
</feature>
<keyword evidence="1" id="KW-1133">Transmembrane helix</keyword>
<feature type="non-terminal residue" evidence="2">
    <location>
        <position position="266"/>
    </location>
</feature>
<evidence type="ECO:0000313" key="2">
    <source>
        <dbReference type="EMBL" id="SVB12688.1"/>
    </source>
</evidence>
<dbReference type="AlphaFoldDB" id="A0A382BFV6"/>
<gene>
    <name evidence="2" type="ORF">METZ01_LOCUS165542</name>
</gene>
<name>A0A382BFV6_9ZZZZ</name>
<sequence>MGVVIAVLGGLAQIAIPIAVIVFFVRRRRGGNASVDLGLVVRRLFEYGFLYGLLWIAGVGVAGLLSELFEVLEGAAADDTGEVALWWTFTLVGGAGLVGHSVMLHRRFIRGPDETAVTFWWAYLSVVDLTALGAGIVSSVLTLSWPIAGHTFNAGAPAVLIVAATAWAVHWRLAGRPVAVRPARNQVHLLVGSLVGMVGLGVSFVLALSQLLGWFYDGVTPGLRPDVDGWVPVDATFDEVADALPSLLTFGLVWWWYWWRNARSTG</sequence>
<feature type="transmembrane region" description="Helical" evidence="1">
    <location>
        <begin position="6"/>
        <end position="25"/>
    </location>
</feature>
<dbReference type="EMBL" id="UINC01029638">
    <property type="protein sequence ID" value="SVB12688.1"/>
    <property type="molecule type" value="Genomic_DNA"/>
</dbReference>
<evidence type="ECO:0000256" key="1">
    <source>
        <dbReference type="SAM" id="Phobius"/>
    </source>
</evidence>